<reference evidence="1 2" key="1">
    <citation type="journal article" date="2017" name="Int. J. Syst. Evol. Microbiol.">
        <title>Mucilaginibacterpsychrotolerans sp. nov., isolated from peatlands.</title>
        <authorList>
            <person name="Deng Y."/>
            <person name="Shen L."/>
            <person name="Xu B."/>
            <person name="Liu Y."/>
            <person name="Gu Z."/>
            <person name="Liu H."/>
            <person name="Zhou Y."/>
        </authorList>
    </citation>
    <scope>NUCLEOTIDE SEQUENCE [LARGE SCALE GENOMIC DNA]</scope>
    <source>
        <strain evidence="1 2">NH7-4</strain>
    </source>
</reference>
<sequence>MISFRNDHTFEMHSTGVFFYSNWKLGAWDKNGDTLKLKWHGQPAPALGSTLLIDSGYLKPLDKTVNERFRHIRMFCLGYCKGDN</sequence>
<evidence type="ECO:0000313" key="1">
    <source>
        <dbReference type="EMBL" id="TFF33415.1"/>
    </source>
</evidence>
<dbReference type="EMBL" id="SOZE01000046">
    <property type="protein sequence ID" value="TFF33415.1"/>
    <property type="molecule type" value="Genomic_DNA"/>
</dbReference>
<dbReference type="Proteomes" id="UP000297540">
    <property type="component" value="Unassembled WGS sequence"/>
</dbReference>
<name>A0A4Y8S458_9SPHI</name>
<dbReference type="AlphaFoldDB" id="A0A4Y8S458"/>
<gene>
    <name evidence="1" type="ORF">E2R66_26140</name>
</gene>
<organism evidence="1 2">
    <name type="scientific">Mucilaginibacter psychrotolerans</name>
    <dbReference type="NCBI Taxonomy" id="1524096"/>
    <lineage>
        <taxon>Bacteria</taxon>
        <taxon>Pseudomonadati</taxon>
        <taxon>Bacteroidota</taxon>
        <taxon>Sphingobacteriia</taxon>
        <taxon>Sphingobacteriales</taxon>
        <taxon>Sphingobacteriaceae</taxon>
        <taxon>Mucilaginibacter</taxon>
    </lineage>
</organism>
<proteinExistence type="predicted"/>
<comment type="caution">
    <text evidence="1">The sequence shown here is derived from an EMBL/GenBank/DDBJ whole genome shotgun (WGS) entry which is preliminary data.</text>
</comment>
<accession>A0A4Y8S458</accession>
<protein>
    <submittedName>
        <fullName evidence="1">Uncharacterized protein</fullName>
    </submittedName>
</protein>
<evidence type="ECO:0000313" key="2">
    <source>
        <dbReference type="Proteomes" id="UP000297540"/>
    </source>
</evidence>
<keyword evidence="2" id="KW-1185">Reference proteome</keyword>